<feature type="transmembrane region" description="Helical" evidence="2">
    <location>
        <begin position="12"/>
        <end position="32"/>
    </location>
</feature>
<dbReference type="InterPro" id="IPR033249">
    <property type="entry name" value="CLE_plant"/>
</dbReference>
<keyword evidence="2" id="KW-1133">Transmembrane helix</keyword>
<sequence>MIPSLRRRQGVVSCKWVVVVFLVQIIFLHSTINVPEGSRSSTFLDWAPISAIPSGSVMFAGHDNHENEDDLVGADKRKIPTGANPLHNR</sequence>
<dbReference type="OrthoDB" id="786922at2759"/>
<name>A0A8K0N478_COCNU</name>
<evidence type="ECO:0000256" key="1">
    <source>
        <dbReference type="SAM" id="MobiDB-lite"/>
    </source>
</evidence>
<reference evidence="3" key="1">
    <citation type="journal article" date="2017" name="Gigascience">
        <title>The genome draft of coconut (Cocos nucifera).</title>
        <authorList>
            <person name="Xiao Y."/>
            <person name="Xu P."/>
            <person name="Fan H."/>
            <person name="Baudouin L."/>
            <person name="Xia W."/>
            <person name="Bocs S."/>
            <person name="Xu J."/>
            <person name="Li Q."/>
            <person name="Guo A."/>
            <person name="Zhou L."/>
            <person name="Li J."/>
            <person name="Wu Y."/>
            <person name="Ma Z."/>
            <person name="Armero A."/>
            <person name="Issali A.E."/>
            <person name="Liu N."/>
            <person name="Peng M."/>
            <person name="Yang Y."/>
        </authorList>
    </citation>
    <scope>NUCLEOTIDE SEQUENCE</scope>
    <source>
        <tissue evidence="3">Spear leaf of Hainan Tall coconut</tissue>
    </source>
</reference>
<evidence type="ECO:0000313" key="3">
    <source>
        <dbReference type="EMBL" id="KAG1354078.1"/>
    </source>
</evidence>
<gene>
    <name evidence="3" type="ORF">COCNU_07G001900</name>
</gene>
<protein>
    <submittedName>
        <fullName evidence="3">Uncharacterized protein</fullName>
    </submittedName>
</protein>
<dbReference type="AlphaFoldDB" id="A0A8K0N478"/>
<organism evidence="3 4">
    <name type="scientific">Cocos nucifera</name>
    <name type="common">Coconut palm</name>
    <dbReference type="NCBI Taxonomy" id="13894"/>
    <lineage>
        <taxon>Eukaryota</taxon>
        <taxon>Viridiplantae</taxon>
        <taxon>Streptophyta</taxon>
        <taxon>Embryophyta</taxon>
        <taxon>Tracheophyta</taxon>
        <taxon>Spermatophyta</taxon>
        <taxon>Magnoliopsida</taxon>
        <taxon>Liliopsida</taxon>
        <taxon>Arecaceae</taxon>
        <taxon>Arecoideae</taxon>
        <taxon>Cocoseae</taxon>
        <taxon>Attaleinae</taxon>
        <taxon>Cocos</taxon>
    </lineage>
</organism>
<proteinExistence type="predicted"/>
<evidence type="ECO:0000313" key="4">
    <source>
        <dbReference type="Proteomes" id="UP000797356"/>
    </source>
</evidence>
<evidence type="ECO:0000256" key="2">
    <source>
        <dbReference type="SAM" id="Phobius"/>
    </source>
</evidence>
<keyword evidence="2" id="KW-0812">Transmembrane</keyword>
<dbReference type="Proteomes" id="UP000797356">
    <property type="component" value="Chromosome 7"/>
</dbReference>
<reference evidence="3" key="2">
    <citation type="submission" date="2019-07" db="EMBL/GenBank/DDBJ databases">
        <authorList>
            <person name="Yang Y."/>
            <person name="Bocs S."/>
            <person name="Baudouin L."/>
        </authorList>
    </citation>
    <scope>NUCLEOTIDE SEQUENCE</scope>
    <source>
        <tissue evidence="3">Spear leaf of Hainan Tall coconut</tissue>
    </source>
</reference>
<keyword evidence="2" id="KW-0472">Membrane</keyword>
<comment type="caution">
    <text evidence="3">The sequence shown here is derived from an EMBL/GenBank/DDBJ whole genome shotgun (WGS) entry which is preliminary data.</text>
</comment>
<dbReference type="EMBL" id="CM017878">
    <property type="protein sequence ID" value="KAG1354078.1"/>
    <property type="molecule type" value="Genomic_DNA"/>
</dbReference>
<dbReference type="GO" id="GO:0048731">
    <property type="term" value="P:system development"/>
    <property type="evidence" value="ECO:0007669"/>
    <property type="project" value="InterPro"/>
</dbReference>
<dbReference type="PANTHER" id="PTHR34545">
    <property type="entry name" value="CLAVATA3/ESR (CLE)-RELATED PROTEIN 22"/>
    <property type="match status" value="1"/>
</dbReference>
<feature type="region of interest" description="Disordered" evidence="1">
    <location>
        <begin position="67"/>
        <end position="89"/>
    </location>
</feature>
<accession>A0A8K0N478</accession>
<keyword evidence="4" id="KW-1185">Reference proteome</keyword>
<dbReference type="PANTHER" id="PTHR34545:SF7">
    <property type="entry name" value="CLAVATA3_ESR (CLE)-RELATED PROTEIN 16"/>
    <property type="match status" value="1"/>
</dbReference>